<keyword evidence="3 4" id="KW-0012">Acyltransferase</keyword>
<evidence type="ECO:0000256" key="3">
    <source>
        <dbReference type="ARBA" id="ARBA00023315"/>
    </source>
</evidence>
<dbReference type="AlphaFoldDB" id="A0A6G7VF50"/>
<dbReference type="NCBIfam" id="NF002341">
    <property type="entry name" value="PRK01305.1-1"/>
    <property type="match status" value="1"/>
</dbReference>
<comment type="catalytic activity">
    <reaction evidence="4">
        <text>N-terminal L-aspartyl-[protein] + L-leucyl-tRNA(Leu) = N-terminal L-leucyl-L-aspartyl-[protein] + tRNA(Leu) + H(+)</text>
        <dbReference type="Rhea" id="RHEA:50420"/>
        <dbReference type="Rhea" id="RHEA-COMP:9613"/>
        <dbReference type="Rhea" id="RHEA-COMP:9622"/>
        <dbReference type="Rhea" id="RHEA-COMP:12669"/>
        <dbReference type="Rhea" id="RHEA-COMP:12674"/>
        <dbReference type="ChEBI" id="CHEBI:15378"/>
        <dbReference type="ChEBI" id="CHEBI:64720"/>
        <dbReference type="ChEBI" id="CHEBI:78442"/>
        <dbReference type="ChEBI" id="CHEBI:78494"/>
        <dbReference type="ChEBI" id="CHEBI:133042"/>
        <dbReference type="EC" id="2.3.2.29"/>
    </reaction>
</comment>
<protein>
    <recommendedName>
        <fullName evidence="4">Aspartate/glutamate leucyltransferase</fullName>
        <ecNumber evidence="4">2.3.2.29</ecNumber>
    </recommendedName>
</protein>
<dbReference type="Proteomes" id="UP000502699">
    <property type="component" value="Chromosome"/>
</dbReference>
<dbReference type="NCBIfam" id="NF002346">
    <property type="entry name" value="PRK01305.2-3"/>
    <property type="match status" value="1"/>
</dbReference>
<dbReference type="Pfam" id="PF04377">
    <property type="entry name" value="ATE_C"/>
    <property type="match status" value="1"/>
</dbReference>
<feature type="domain" description="N-end aminoacyl transferase N-terminal" evidence="5">
    <location>
        <begin position="21"/>
        <end position="91"/>
    </location>
</feature>
<sequence length="258" mass="29027">MIRHLRPNGTGSLSFYLTAAHPCAYLQDQQARTLFLDPATPLGEGLYQTLLARGFRRSGCYLYRPACRNCQGCISVRLPVADFMPNRSQRRAWQRNATDMAIAIGPARFDPAHFALYQRYLAARHAGGEMAENATETSYRRFLIEPWGGTTCLIELWLGGHLAGVAVTDIVQQGLSAVYTFFDPNLAARSLGTFAILTQIQITQRLKRPFLYLGYWIADSPKMAYKAHFRPLEAWDGQHWQRFMSHQPITLTGAGPCP</sequence>
<dbReference type="InterPro" id="IPR016181">
    <property type="entry name" value="Acyl_CoA_acyltransferase"/>
</dbReference>
<dbReference type="KEGG" id="cjap:GWK36_11445"/>
<name>A0A6G7VF50_9GAMM</name>
<dbReference type="InterPro" id="IPR007471">
    <property type="entry name" value="N-end_Aminoacyl_Trfase_N"/>
</dbReference>
<comment type="catalytic activity">
    <reaction evidence="4">
        <text>N-terminal L-glutamyl-[protein] + L-leucyl-tRNA(Leu) = N-terminal L-leucyl-L-glutamyl-[protein] + tRNA(Leu) + H(+)</text>
        <dbReference type="Rhea" id="RHEA:50412"/>
        <dbReference type="Rhea" id="RHEA-COMP:9613"/>
        <dbReference type="Rhea" id="RHEA-COMP:9622"/>
        <dbReference type="Rhea" id="RHEA-COMP:12664"/>
        <dbReference type="Rhea" id="RHEA-COMP:12668"/>
        <dbReference type="ChEBI" id="CHEBI:15378"/>
        <dbReference type="ChEBI" id="CHEBI:64721"/>
        <dbReference type="ChEBI" id="CHEBI:78442"/>
        <dbReference type="ChEBI" id="CHEBI:78494"/>
        <dbReference type="ChEBI" id="CHEBI:133041"/>
        <dbReference type="EC" id="2.3.2.29"/>
    </reaction>
</comment>
<dbReference type="GO" id="GO:0071596">
    <property type="term" value="P:ubiquitin-dependent protein catabolic process via the N-end rule pathway"/>
    <property type="evidence" value="ECO:0007669"/>
    <property type="project" value="InterPro"/>
</dbReference>
<dbReference type="RefSeq" id="WP_166271253.1">
    <property type="nucleotide sequence ID" value="NZ_CP048029.1"/>
</dbReference>
<dbReference type="PIRSF" id="PIRSF037208">
    <property type="entry name" value="ATE_pro_prd"/>
    <property type="match status" value="1"/>
</dbReference>
<dbReference type="PANTHER" id="PTHR21367:SF1">
    <property type="entry name" value="ARGINYL-TRNA--PROTEIN TRANSFERASE 1"/>
    <property type="match status" value="1"/>
</dbReference>
<organism evidence="7 8">
    <name type="scientific">Caldichromatium japonicum</name>
    <dbReference type="NCBI Taxonomy" id="2699430"/>
    <lineage>
        <taxon>Bacteria</taxon>
        <taxon>Pseudomonadati</taxon>
        <taxon>Pseudomonadota</taxon>
        <taxon>Gammaproteobacteria</taxon>
        <taxon>Chromatiales</taxon>
        <taxon>Chromatiaceae</taxon>
        <taxon>Caldichromatium</taxon>
    </lineage>
</organism>
<dbReference type="GO" id="GO:0005737">
    <property type="term" value="C:cytoplasm"/>
    <property type="evidence" value="ECO:0007669"/>
    <property type="project" value="UniProtKB-SubCell"/>
</dbReference>
<evidence type="ECO:0000313" key="7">
    <source>
        <dbReference type="EMBL" id="QIK38496.1"/>
    </source>
</evidence>
<dbReference type="GO" id="GO:0008914">
    <property type="term" value="F:leucyl-tRNA--protein transferase activity"/>
    <property type="evidence" value="ECO:0007669"/>
    <property type="project" value="UniProtKB-UniRule"/>
</dbReference>
<evidence type="ECO:0000256" key="2">
    <source>
        <dbReference type="ARBA" id="ARBA00022679"/>
    </source>
</evidence>
<dbReference type="NCBIfam" id="NF002342">
    <property type="entry name" value="PRK01305.1-3"/>
    <property type="match status" value="1"/>
</dbReference>
<evidence type="ECO:0000313" key="8">
    <source>
        <dbReference type="Proteomes" id="UP000502699"/>
    </source>
</evidence>
<feature type="domain" description="N-end rule aminoacyl transferase C-terminal" evidence="6">
    <location>
        <begin position="113"/>
        <end position="235"/>
    </location>
</feature>
<keyword evidence="1 4" id="KW-0963">Cytoplasm</keyword>
<reference evidence="8" key="1">
    <citation type="submission" date="2020-01" db="EMBL/GenBank/DDBJ databases">
        <title>Caldichromatium gen. nov., sp. nov., a thermophilic purple sulfur bacterium member of the family Chromatiaceae isolated from Nakabusa hot spring, Japan.</title>
        <authorList>
            <person name="Saini M.K."/>
            <person name="Hanada S."/>
            <person name="Tank M."/>
        </authorList>
    </citation>
    <scope>NUCLEOTIDE SEQUENCE [LARGE SCALE GENOMIC DNA]</scope>
    <source>
        <strain evidence="8">No.7</strain>
    </source>
</reference>
<comment type="similarity">
    <text evidence="4">Belongs to the R-transferase family. Bpt subfamily.</text>
</comment>
<accession>A0A6G7VF50</accession>
<keyword evidence="8" id="KW-1185">Reference proteome</keyword>
<evidence type="ECO:0000256" key="4">
    <source>
        <dbReference type="HAMAP-Rule" id="MF_00689"/>
    </source>
</evidence>
<dbReference type="SUPFAM" id="SSF55729">
    <property type="entry name" value="Acyl-CoA N-acyltransferases (Nat)"/>
    <property type="match status" value="1"/>
</dbReference>
<gene>
    <name evidence="4" type="primary">bpt</name>
    <name evidence="7" type="ORF">GWK36_11445</name>
</gene>
<keyword evidence="2 4" id="KW-0808">Transferase</keyword>
<comment type="function">
    <text evidence="4">Functions in the N-end rule pathway of protein degradation where it conjugates Leu from its aminoacyl-tRNA to the N-termini of proteins containing an N-terminal aspartate or glutamate.</text>
</comment>
<evidence type="ECO:0000256" key="1">
    <source>
        <dbReference type="ARBA" id="ARBA00022490"/>
    </source>
</evidence>
<dbReference type="Pfam" id="PF04376">
    <property type="entry name" value="ATE_N"/>
    <property type="match status" value="1"/>
</dbReference>
<dbReference type="InterPro" id="IPR030700">
    <property type="entry name" value="N-end_Aminoacyl_Trfase"/>
</dbReference>
<dbReference type="PANTHER" id="PTHR21367">
    <property type="entry name" value="ARGININE-TRNA-PROTEIN TRANSFERASE 1"/>
    <property type="match status" value="1"/>
</dbReference>
<dbReference type="EMBL" id="CP048029">
    <property type="protein sequence ID" value="QIK38496.1"/>
    <property type="molecule type" value="Genomic_DNA"/>
</dbReference>
<dbReference type="InterPro" id="IPR007472">
    <property type="entry name" value="N-end_Aminoacyl_Trfase_C"/>
</dbReference>
<proteinExistence type="inferred from homology"/>
<dbReference type="EC" id="2.3.2.29" evidence="4"/>
<dbReference type="HAMAP" id="MF_00689">
    <property type="entry name" value="Bpt"/>
    <property type="match status" value="1"/>
</dbReference>
<dbReference type="GO" id="GO:0004057">
    <property type="term" value="F:arginyl-tRNA--protein transferase activity"/>
    <property type="evidence" value="ECO:0007669"/>
    <property type="project" value="InterPro"/>
</dbReference>
<comment type="subcellular location">
    <subcellularLocation>
        <location evidence="4">Cytoplasm</location>
    </subcellularLocation>
</comment>
<evidence type="ECO:0000259" key="6">
    <source>
        <dbReference type="Pfam" id="PF04377"/>
    </source>
</evidence>
<dbReference type="InterPro" id="IPR017138">
    <property type="entry name" value="Asp_Glu_LeuTrfase"/>
</dbReference>
<evidence type="ECO:0000259" key="5">
    <source>
        <dbReference type="Pfam" id="PF04376"/>
    </source>
</evidence>